<keyword evidence="2" id="KW-0732">Signal</keyword>
<reference evidence="3" key="1">
    <citation type="submission" date="2023-08" db="EMBL/GenBank/DDBJ databases">
        <title>Reference Genome Resource for the Citrus Pathogen Phytophthora citrophthora.</title>
        <authorList>
            <person name="Moller H."/>
            <person name="Coetzee B."/>
            <person name="Rose L.J."/>
            <person name="Van Niekerk J.M."/>
        </authorList>
    </citation>
    <scope>NUCLEOTIDE SEQUENCE</scope>
    <source>
        <strain evidence="3">STE-U-9442</strain>
    </source>
</reference>
<dbReference type="EMBL" id="JASMQC010000036">
    <property type="protein sequence ID" value="KAK1930972.1"/>
    <property type="molecule type" value="Genomic_DNA"/>
</dbReference>
<sequence>MLLIDFLLLDATSDVVHVQYSPPAWEYNTPSRNSAGKGSISIHTVCMVLECQPSTEWPLEMELDRVPAPTTSIHRLFALQQRKRIDNNSADVLVNRRVRKRKRAVVGLAPTNAGAGRPPLAGRALEQHHIHGPPPDLSKVKNDVKA</sequence>
<comment type="caution">
    <text evidence="3">The sequence shown here is derived from an EMBL/GenBank/DDBJ whole genome shotgun (WGS) entry which is preliminary data.</text>
</comment>
<organism evidence="3 4">
    <name type="scientific">Phytophthora citrophthora</name>
    <dbReference type="NCBI Taxonomy" id="4793"/>
    <lineage>
        <taxon>Eukaryota</taxon>
        <taxon>Sar</taxon>
        <taxon>Stramenopiles</taxon>
        <taxon>Oomycota</taxon>
        <taxon>Peronosporomycetes</taxon>
        <taxon>Peronosporales</taxon>
        <taxon>Peronosporaceae</taxon>
        <taxon>Phytophthora</taxon>
    </lineage>
</organism>
<accession>A0AAD9G3W5</accession>
<gene>
    <name evidence="3" type="ORF">P3T76_013561</name>
</gene>
<evidence type="ECO:0000256" key="1">
    <source>
        <dbReference type="SAM" id="MobiDB-lite"/>
    </source>
</evidence>
<keyword evidence="4" id="KW-1185">Reference proteome</keyword>
<evidence type="ECO:0000256" key="2">
    <source>
        <dbReference type="SAM" id="SignalP"/>
    </source>
</evidence>
<evidence type="ECO:0000313" key="4">
    <source>
        <dbReference type="Proteomes" id="UP001259832"/>
    </source>
</evidence>
<dbReference type="AlphaFoldDB" id="A0AAD9G3W5"/>
<proteinExistence type="predicted"/>
<feature type="chain" id="PRO_5042146111" evidence="2">
    <location>
        <begin position="19"/>
        <end position="146"/>
    </location>
</feature>
<name>A0AAD9G3W5_9STRA</name>
<dbReference type="Proteomes" id="UP001259832">
    <property type="component" value="Unassembled WGS sequence"/>
</dbReference>
<evidence type="ECO:0000313" key="3">
    <source>
        <dbReference type="EMBL" id="KAK1930972.1"/>
    </source>
</evidence>
<feature type="signal peptide" evidence="2">
    <location>
        <begin position="1"/>
        <end position="18"/>
    </location>
</feature>
<feature type="region of interest" description="Disordered" evidence="1">
    <location>
        <begin position="126"/>
        <end position="146"/>
    </location>
</feature>
<protein>
    <submittedName>
        <fullName evidence="3">Uncharacterized protein</fullName>
    </submittedName>
</protein>